<evidence type="ECO:0000256" key="1">
    <source>
        <dbReference type="ARBA" id="ARBA00024353"/>
    </source>
</evidence>
<evidence type="ECO:0000259" key="5">
    <source>
        <dbReference type="Pfam" id="PF13490"/>
    </source>
</evidence>
<dbReference type="Gene3D" id="1.10.10.1320">
    <property type="entry name" value="Anti-sigma factor, zinc-finger domain"/>
    <property type="match status" value="1"/>
</dbReference>
<dbReference type="EMBL" id="DVMR01000001">
    <property type="protein sequence ID" value="HIU42688.1"/>
    <property type="molecule type" value="Genomic_DNA"/>
</dbReference>
<dbReference type="AlphaFoldDB" id="A0A9D1LJA0"/>
<dbReference type="InterPro" id="IPR041916">
    <property type="entry name" value="Anti_sigma_zinc_sf"/>
</dbReference>
<feature type="domain" description="Putative zinc-finger" evidence="5">
    <location>
        <begin position="4"/>
        <end position="38"/>
    </location>
</feature>
<keyword evidence="4" id="KW-0472">Membrane</keyword>
<comment type="caution">
    <text evidence="6">The sequence shown here is derived from an EMBL/GenBank/DDBJ whole genome shotgun (WGS) entry which is preliminary data.</text>
</comment>
<dbReference type="InterPro" id="IPR027383">
    <property type="entry name" value="Znf_put"/>
</dbReference>
<dbReference type="Proteomes" id="UP000824073">
    <property type="component" value="Unassembled WGS sequence"/>
</dbReference>
<sequence>MNNCQDYFVYMNQYLDGELSQQETDELMHHMEICESCRRRFEVLRRFTEETRKLDAEPPETLHAAIMARIRRERAAKRRRIFVRLGGLAACLALLVVLADVASPWMSRTGNASDTSGATTDGAAAPEAALFGAEGASGASRSVDVYAQSAPESDNAADSALPKEDGGETAPEDAVVANDALGYDHELFVVSGLEETVPSAFYIIAVGTGDLSAAFGSDASIEQGAQGETCVLVENTENAQAEAEQTLISAGFTVCDNVEGLPATDGSAETGLVVVYEHR</sequence>
<evidence type="ECO:0000313" key="6">
    <source>
        <dbReference type="EMBL" id="HIU42688.1"/>
    </source>
</evidence>
<accession>A0A9D1LJA0</accession>
<gene>
    <name evidence="6" type="ORF">IAB67_00130</name>
</gene>
<evidence type="ECO:0000313" key="7">
    <source>
        <dbReference type="Proteomes" id="UP000824073"/>
    </source>
</evidence>
<feature type="transmembrane region" description="Helical" evidence="4">
    <location>
        <begin position="81"/>
        <end position="106"/>
    </location>
</feature>
<reference evidence="6" key="2">
    <citation type="journal article" date="2021" name="PeerJ">
        <title>Extensive microbial diversity within the chicken gut microbiome revealed by metagenomics and culture.</title>
        <authorList>
            <person name="Gilroy R."/>
            <person name="Ravi A."/>
            <person name="Getino M."/>
            <person name="Pursley I."/>
            <person name="Horton D.L."/>
            <person name="Alikhan N.F."/>
            <person name="Baker D."/>
            <person name="Gharbi K."/>
            <person name="Hall N."/>
            <person name="Watson M."/>
            <person name="Adriaenssens E.M."/>
            <person name="Foster-Nyarko E."/>
            <person name="Jarju S."/>
            <person name="Secka A."/>
            <person name="Antonio M."/>
            <person name="Oren A."/>
            <person name="Chaudhuri R.R."/>
            <person name="La Ragione R."/>
            <person name="Hildebrand F."/>
            <person name="Pallen M.J."/>
        </authorList>
    </citation>
    <scope>NUCLEOTIDE SEQUENCE</scope>
    <source>
        <strain evidence="6">CHK191-8634</strain>
    </source>
</reference>
<protein>
    <recommendedName>
        <fullName evidence="2">Anti-sigma-W factor RsiW</fullName>
    </recommendedName>
</protein>
<organism evidence="6 7">
    <name type="scientific">Candidatus Ventrousia excrementavium</name>
    <dbReference type="NCBI Taxonomy" id="2840961"/>
    <lineage>
        <taxon>Bacteria</taxon>
        <taxon>Bacillati</taxon>
        <taxon>Bacillota</taxon>
        <taxon>Clostridia</taxon>
        <taxon>Eubacteriales</taxon>
        <taxon>Clostridiaceae</taxon>
        <taxon>Clostridiaceae incertae sedis</taxon>
        <taxon>Candidatus Ventrousia</taxon>
    </lineage>
</organism>
<evidence type="ECO:0000256" key="3">
    <source>
        <dbReference type="SAM" id="MobiDB-lite"/>
    </source>
</evidence>
<dbReference type="Pfam" id="PF13490">
    <property type="entry name" value="zf-HC2"/>
    <property type="match status" value="1"/>
</dbReference>
<evidence type="ECO:0000256" key="4">
    <source>
        <dbReference type="SAM" id="Phobius"/>
    </source>
</evidence>
<name>A0A9D1LJA0_9CLOT</name>
<keyword evidence="4" id="KW-0812">Transmembrane</keyword>
<keyword evidence="4" id="KW-1133">Transmembrane helix</keyword>
<feature type="region of interest" description="Disordered" evidence="3">
    <location>
        <begin position="148"/>
        <end position="170"/>
    </location>
</feature>
<comment type="similarity">
    <text evidence="1">Belongs to the zinc-associated anti-sigma factor (ZAS) superfamily. Anti-sigma-W factor family.</text>
</comment>
<evidence type="ECO:0000256" key="2">
    <source>
        <dbReference type="ARBA" id="ARBA00024438"/>
    </source>
</evidence>
<reference evidence="6" key="1">
    <citation type="submission" date="2020-10" db="EMBL/GenBank/DDBJ databases">
        <authorList>
            <person name="Gilroy R."/>
        </authorList>
    </citation>
    <scope>NUCLEOTIDE SEQUENCE</scope>
    <source>
        <strain evidence="6">CHK191-8634</strain>
    </source>
</reference>
<proteinExistence type="inferred from homology"/>